<dbReference type="Gene3D" id="4.10.60.10">
    <property type="entry name" value="Zinc finger, CCHC-type"/>
    <property type="match status" value="1"/>
</dbReference>
<dbReference type="AlphaFoldDB" id="A0A7E5WB21"/>
<evidence type="ECO:0000256" key="1">
    <source>
        <dbReference type="PROSITE-ProRule" id="PRU00047"/>
    </source>
</evidence>
<dbReference type="InParanoid" id="A0A7E5WB21"/>
<dbReference type="GeneID" id="113501095"/>
<dbReference type="GO" id="GO:0008270">
    <property type="term" value="F:zinc ion binding"/>
    <property type="evidence" value="ECO:0007669"/>
    <property type="project" value="UniProtKB-KW"/>
</dbReference>
<dbReference type="Proteomes" id="UP000322000">
    <property type="component" value="Chromosome 15"/>
</dbReference>
<name>A0A7E5WB21_TRINI</name>
<organism evidence="3 4">
    <name type="scientific">Trichoplusia ni</name>
    <name type="common">Cabbage looper</name>
    <dbReference type="NCBI Taxonomy" id="7111"/>
    <lineage>
        <taxon>Eukaryota</taxon>
        <taxon>Metazoa</taxon>
        <taxon>Ecdysozoa</taxon>
        <taxon>Arthropoda</taxon>
        <taxon>Hexapoda</taxon>
        <taxon>Insecta</taxon>
        <taxon>Pterygota</taxon>
        <taxon>Neoptera</taxon>
        <taxon>Endopterygota</taxon>
        <taxon>Lepidoptera</taxon>
        <taxon>Glossata</taxon>
        <taxon>Ditrysia</taxon>
        <taxon>Noctuoidea</taxon>
        <taxon>Noctuidae</taxon>
        <taxon>Plusiinae</taxon>
        <taxon>Trichoplusia</taxon>
    </lineage>
</organism>
<sequence>MAESAQKEKMKSTGIMGLKPPTGLKNLSMEEYKKFMQRFEIYRLASGAKNETSEVQTALLLHCMGEEAQDIHATFDFEENEAYNYEKVIKKFNEYFIPRKNESVNSHLFFTRNQKENETFDSFFTDIKKLSVECEFGNLSDRMLRDKIVTGIIDKRLKDRLLRESDLTLSKAIQICKAAELAEEQVKKIANEPGMSNAVQSIKKKNVNQDKNKKRDGQKEKKFDCSRCGFQHSERKCPAYGKKCKKCGKMNHFARKCRARDAVKAVQERRHAIIRRTTAERGLNIFNC</sequence>
<gene>
    <name evidence="4" type="primary">LOC113501095</name>
</gene>
<reference evidence="4" key="1">
    <citation type="submission" date="2025-08" db="UniProtKB">
        <authorList>
            <consortium name="RefSeq"/>
        </authorList>
    </citation>
    <scope>IDENTIFICATION</scope>
</reference>
<dbReference type="GO" id="GO:0003676">
    <property type="term" value="F:nucleic acid binding"/>
    <property type="evidence" value="ECO:0007669"/>
    <property type="project" value="InterPro"/>
</dbReference>
<dbReference type="InterPro" id="IPR001878">
    <property type="entry name" value="Znf_CCHC"/>
</dbReference>
<keyword evidence="1" id="KW-0862">Zinc</keyword>
<dbReference type="KEGG" id="tnl:113501095"/>
<evidence type="ECO:0000313" key="4">
    <source>
        <dbReference type="RefSeq" id="XP_026737908.1"/>
    </source>
</evidence>
<evidence type="ECO:0000313" key="3">
    <source>
        <dbReference type="Proteomes" id="UP000322000"/>
    </source>
</evidence>
<dbReference type="OrthoDB" id="8195376at2759"/>
<keyword evidence="3" id="KW-1185">Reference proteome</keyword>
<dbReference type="RefSeq" id="XP_026737908.1">
    <property type="nucleotide sequence ID" value="XM_026882107.1"/>
</dbReference>
<dbReference type="PANTHER" id="PTHR33198">
    <property type="entry name" value="ANK_REP_REGION DOMAIN-CONTAINING PROTEIN-RELATED"/>
    <property type="match status" value="1"/>
</dbReference>
<evidence type="ECO:0000259" key="2">
    <source>
        <dbReference type="PROSITE" id="PS50158"/>
    </source>
</evidence>
<dbReference type="PANTHER" id="PTHR33198:SF20">
    <property type="entry name" value="RETROTRANSPOSON GAG DOMAIN-CONTAINING PROTEIN"/>
    <property type="match status" value="1"/>
</dbReference>
<feature type="domain" description="CCHC-type" evidence="2">
    <location>
        <begin position="243"/>
        <end position="258"/>
    </location>
</feature>
<proteinExistence type="predicted"/>
<dbReference type="PROSITE" id="PS50158">
    <property type="entry name" value="ZF_CCHC"/>
    <property type="match status" value="1"/>
</dbReference>
<keyword evidence="1" id="KW-0479">Metal-binding</keyword>
<keyword evidence="1" id="KW-0863">Zinc-finger</keyword>
<accession>A0A7E5WB21</accession>
<protein>
    <submittedName>
        <fullName evidence="4">Uncharacterized protein LOC113501095 isoform X1</fullName>
    </submittedName>
</protein>